<dbReference type="EMBL" id="LAZR01001743">
    <property type="protein sequence ID" value="KKN39791.1"/>
    <property type="molecule type" value="Genomic_DNA"/>
</dbReference>
<organism evidence="1">
    <name type="scientific">marine sediment metagenome</name>
    <dbReference type="NCBI Taxonomy" id="412755"/>
    <lineage>
        <taxon>unclassified sequences</taxon>
        <taxon>metagenomes</taxon>
        <taxon>ecological metagenomes</taxon>
    </lineage>
</organism>
<evidence type="ECO:0008006" key="2">
    <source>
        <dbReference type="Google" id="ProtNLM"/>
    </source>
</evidence>
<protein>
    <recommendedName>
        <fullName evidence="2">Tetracyclin repressor-like C-terminal domain-containing protein</fullName>
    </recommendedName>
</protein>
<dbReference type="AlphaFoldDB" id="A0A0F9SRZ8"/>
<gene>
    <name evidence="1" type="ORF">LCGC14_0739870</name>
</gene>
<proteinExistence type="predicted"/>
<evidence type="ECO:0000313" key="1">
    <source>
        <dbReference type="EMBL" id="KKN39791.1"/>
    </source>
</evidence>
<sequence length="81" mass="9453">MKMMMDRWTEFSNKVIPKDAPDMQREEMCRAFYAGAQSTLWSLREMSIESSDTNLDEGADMIQLLFDECEAYFKRIGGKLI</sequence>
<accession>A0A0F9SRZ8</accession>
<name>A0A0F9SRZ8_9ZZZZ</name>
<reference evidence="1" key="1">
    <citation type="journal article" date="2015" name="Nature">
        <title>Complex archaea that bridge the gap between prokaryotes and eukaryotes.</title>
        <authorList>
            <person name="Spang A."/>
            <person name="Saw J.H."/>
            <person name="Jorgensen S.L."/>
            <person name="Zaremba-Niedzwiedzka K."/>
            <person name="Martijn J."/>
            <person name="Lind A.E."/>
            <person name="van Eijk R."/>
            <person name="Schleper C."/>
            <person name="Guy L."/>
            <person name="Ettema T.J."/>
        </authorList>
    </citation>
    <scope>NUCLEOTIDE SEQUENCE</scope>
</reference>
<comment type="caution">
    <text evidence="1">The sequence shown here is derived from an EMBL/GenBank/DDBJ whole genome shotgun (WGS) entry which is preliminary data.</text>
</comment>